<gene>
    <name evidence="3" type="ORF">GV832_10205</name>
</gene>
<keyword evidence="4" id="KW-1185">Reference proteome</keyword>
<feature type="compositionally biased region" description="Pro residues" evidence="1">
    <location>
        <begin position="23"/>
        <end position="37"/>
    </location>
</feature>
<dbReference type="GO" id="GO:0016462">
    <property type="term" value="F:pyrophosphatase activity"/>
    <property type="evidence" value="ECO:0007669"/>
    <property type="project" value="TreeGrafter"/>
</dbReference>
<feature type="region of interest" description="Disordered" evidence="1">
    <location>
        <begin position="1"/>
        <end position="38"/>
    </location>
</feature>
<accession>A0AAE5BSK1</accession>
<name>A0AAE5BSK1_9RHOB</name>
<reference evidence="3" key="1">
    <citation type="submission" date="2020-01" db="EMBL/GenBank/DDBJ databases">
        <authorList>
            <person name="Chen W.-M."/>
        </authorList>
    </citation>
    <scope>NUCLEOTIDE SEQUENCE</scope>
    <source>
        <strain evidence="3">CYK-10</strain>
    </source>
</reference>
<dbReference type="InterPro" id="IPR050273">
    <property type="entry name" value="GppA/Ppx_hydrolase"/>
</dbReference>
<dbReference type="Proteomes" id="UP001193501">
    <property type="component" value="Unassembled WGS sequence"/>
</dbReference>
<dbReference type="PANTHER" id="PTHR30005:SF0">
    <property type="entry name" value="RETROGRADE REGULATION PROTEIN 2"/>
    <property type="match status" value="1"/>
</dbReference>
<evidence type="ECO:0000259" key="2">
    <source>
        <dbReference type="Pfam" id="PF02541"/>
    </source>
</evidence>
<dbReference type="Gene3D" id="3.30.420.150">
    <property type="entry name" value="Exopolyphosphatase. Domain 2"/>
    <property type="match status" value="1"/>
</dbReference>
<dbReference type="InterPro" id="IPR043129">
    <property type="entry name" value="ATPase_NBD"/>
</dbReference>
<dbReference type="AlphaFoldDB" id="A0AAE5BSK1"/>
<proteinExistence type="predicted"/>
<evidence type="ECO:0000256" key="1">
    <source>
        <dbReference type="SAM" id="MobiDB-lite"/>
    </source>
</evidence>
<dbReference type="InterPro" id="IPR003695">
    <property type="entry name" value="Ppx_GppA_N"/>
</dbReference>
<evidence type="ECO:0000313" key="4">
    <source>
        <dbReference type="Proteomes" id="UP001193501"/>
    </source>
</evidence>
<dbReference type="Pfam" id="PF02541">
    <property type="entry name" value="Ppx-GppA"/>
    <property type="match status" value="1"/>
</dbReference>
<comment type="caution">
    <text evidence="3">The sequence shown here is derived from an EMBL/GenBank/DDBJ whole genome shotgun (WGS) entry which is preliminary data.</text>
</comment>
<feature type="domain" description="Ppx/GppA phosphatase N-terminal" evidence="2">
    <location>
        <begin position="55"/>
        <end position="368"/>
    </location>
</feature>
<dbReference type="PANTHER" id="PTHR30005">
    <property type="entry name" value="EXOPOLYPHOSPHATASE"/>
    <property type="match status" value="1"/>
</dbReference>
<dbReference type="SUPFAM" id="SSF53067">
    <property type="entry name" value="Actin-like ATPase domain"/>
    <property type="match status" value="2"/>
</dbReference>
<feature type="compositionally biased region" description="Basic residues" evidence="1">
    <location>
        <begin position="1"/>
        <end position="10"/>
    </location>
</feature>
<dbReference type="Gene3D" id="3.30.420.40">
    <property type="match status" value="1"/>
</dbReference>
<organism evidence="3 4">
    <name type="scientific">Stagnihabitans tardus</name>
    <dbReference type="NCBI Taxonomy" id="2699202"/>
    <lineage>
        <taxon>Bacteria</taxon>
        <taxon>Pseudomonadati</taxon>
        <taxon>Pseudomonadota</taxon>
        <taxon>Alphaproteobacteria</taxon>
        <taxon>Rhodobacterales</taxon>
        <taxon>Paracoccaceae</taxon>
        <taxon>Stagnihabitans</taxon>
    </lineage>
</organism>
<dbReference type="CDD" id="cd24054">
    <property type="entry name" value="ASKHA_NBD_AaPPX-GppA_MtPPX2-like"/>
    <property type="match status" value="1"/>
</dbReference>
<dbReference type="RefSeq" id="WP_168774756.1">
    <property type="nucleotide sequence ID" value="NZ_JAABNR010000008.1"/>
</dbReference>
<sequence>MAPRRPRRAGANRPRVEQAGSPPSSPAPVTSAPPPPDTGLYAAVDLGTNSCRMLIAQPRGSQFLVLDSFSKTVQLGAGLEASGKLSRASMGRTIQALRICQSKIEKHGVRRMRLVATEACRRAKNARDFIRQVKRETGLVIEIIPAVEEARLAVISCAPLVRRDSEQLLIVDIGGGSTELVWIDLSGVAPEDRPRSIMRLSQGFDGQGAGDARVVDWISVPLGVATLKDQFGDVEDDAARFALMSWFFEESLANFNPAKSAQPKAGFQIIGTSGTVTTVAASYLGLRRYDRAKVDGLVMTSDQIDLVIRDYLSLGPEGRRTDPRIGRDRHTLIMSGAAILQALMRIWPTDRLSVADRGLREGLLYAQMSADGVLEDGPFL</sequence>
<evidence type="ECO:0000313" key="3">
    <source>
        <dbReference type="EMBL" id="NBZ87950.1"/>
    </source>
</evidence>
<protein>
    <submittedName>
        <fullName evidence="3">Ppx/GppA family phosphatase</fullName>
    </submittedName>
</protein>
<dbReference type="EMBL" id="JAABNR010000008">
    <property type="protein sequence ID" value="NBZ87950.1"/>
    <property type="molecule type" value="Genomic_DNA"/>
</dbReference>